<dbReference type="AlphaFoldDB" id="A0A397G715"/>
<protein>
    <submittedName>
        <fullName evidence="1">Uncharacterized protein</fullName>
    </submittedName>
</protein>
<name>A0A397G715_9GLOM</name>
<dbReference type="Proteomes" id="UP000266861">
    <property type="component" value="Unassembled WGS sequence"/>
</dbReference>
<gene>
    <name evidence="1" type="ORF">Glove_668g10</name>
</gene>
<dbReference type="EMBL" id="PQFF01000543">
    <property type="protein sequence ID" value="RHZ45634.1"/>
    <property type="molecule type" value="Genomic_DNA"/>
</dbReference>
<reference evidence="1 2" key="1">
    <citation type="submission" date="2018-08" db="EMBL/GenBank/DDBJ databases">
        <title>Genome and evolution of the arbuscular mycorrhizal fungus Diversispora epigaea (formerly Glomus versiforme) and its bacterial endosymbionts.</title>
        <authorList>
            <person name="Sun X."/>
            <person name="Fei Z."/>
            <person name="Harrison M."/>
        </authorList>
    </citation>
    <scope>NUCLEOTIDE SEQUENCE [LARGE SCALE GENOMIC DNA]</scope>
    <source>
        <strain evidence="1 2">IT104</strain>
    </source>
</reference>
<sequence length="92" mass="10646">MVVRTQPIKLHAYCPKQPPTFPANQNLNVNSIVPRPDRPFRVPYTGHLDVGNNINAIQWYNTRWNEYLVLGYCHNSSHTQTSTQRNIIETKA</sequence>
<comment type="caution">
    <text evidence="1">The sequence shown here is derived from an EMBL/GenBank/DDBJ whole genome shotgun (WGS) entry which is preliminary data.</text>
</comment>
<accession>A0A397G715</accession>
<organism evidence="1 2">
    <name type="scientific">Diversispora epigaea</name>
    <dbReference type="NCBI Taxonomy" id="1348612"/>
    <lineage>
        <taxon>Eukaryota</taxon>
        <taxon>Fungi</taxon>
        <taxon>Fungi incertae sedis</taxon>
        <taxon>Mucoromycota</taxon>
        <taxon>Glomeromycotina</taxon>
        <taxon>Glomeromycetes</taxon>
        <taxon>Diversisporales</taxon>
        <taxon>Diversisporaceae</taxon>
        <taxon>Diversispora</taxon>
    </lineage>
</organism>
<keyword evidence="2" id="KW-1185">Reference proteome</keyword>
<evidence type="ECO:0000313" key="2">
    <source>
        <dbReference type="Proteomes" id="UP000266861"/>
    </source>
</evidence>
<proteinExistence type="predicted"/>
<evidence type="ECO:0000313" key="1">
    <source>
        <dbReference type="EMBL" id="RHZ45634.1"/>
    </source>
</evidence>